<proteinExistence type="predicted"/>
<dbReference type="AlphaFoldDB" id="A0A7V9Z968"/>
<accession>A0A7V9Z968</accession>
<gene>
    <name evidence="1" type="ORF">HNR31_003210</name>
</gene>
<organism evidence="1 2">
    <name type="scientific">Thermaerobacillus caldiproteolyticus</name>
    <dbReference type="NCBI Taxonomy" id="247480"/>
    <lineage>
        <taxon>Bacteria</taxon>
        <taxon>Bacillati</taxon>
        <taxon>Bacillota</taxon>
        <taxon>Bacilli</taxon>
        <taxon>Bacillales</taxon>
        <taxon>Anoxybacillaceae</taxon>
        <taxon>Thermaerobacillus</taxon>
    </lineage>
</organism>
<evidence type="ECO:0000313" key="1">
    <source>
        <dbReference type="EMBL" id="MBA2876392.1"/>
    </source>
</evidence>
<sequence length="59" mass="6757">MNAKGTIRLSTNEFVSALALSGYSELASQVFNDLQLIKHEKEWERFVQQTEQLLSQKVT</sequence>
<reference evidence="1 2" key="1">
    <citation type="submission" date="2020-07" db="EMBL/GenBank/DDBJ databases">
        <title>Genomic Encyclopedia of Type Strains, Phase IV (KMG-IV): sequencing the most valuable type-strain genomes for metagenomic binning, comparative biology and taxonomic classification.</title>
        <authorList>
            <person name="Goeker M."/>
        </authorList>
    </citation>
    <scope>NUCLEOTIDE SEQUENCE [LARGE SCALE GENOMIC DNA]</scope>
    <source>
        <strain evidence="1 2">DSM 15730</strain>
    </source>
</reference>
<comment type="caution">
    <text evidence="1">The sequence shown here is derived from an EMBL/GenBank/DDBJ whole genome shotgun (WGS) entry which is preliminary data.</text>
</comment>
<keyword evidence="2" id="KW-1185">Reference proteome</keyword>
<dbReference type="RefSeq" id="WP_258561108.1">
    <property type="nucleotide sequence ID" value="NZ_JACDUT010000012.1"/>
</dbReference>
<protein>
    <submittedName>
        <fullName evidence="1">Uncharacterized protein</fullName>
    </submittedName>
</protein>
<name>A0A7V9Z968_9BACL</name>
<dbReference type="EMBL" id="JACDUT010000012">
    <property type="protein sequence ID" value="MBA2876392.1"/>
    <property type="molecule type" value="Genomic_DNA"/>
</dbReference>
<dbReference type="Proteomes" id="UP000523087">
    <property type="component" value="Unassembled WGS sequence"/>
</dbReference>
<evidence type="ECO:0000313" key="2">
    <source>
        <dbReference type="Proteomes" id="UP000523087"/>
    </source>
</evidence>